<feature type="transmembrane region" description="Helical" evidence="1">
    <location>
        <begin position="460"/>
        <end position="483"/>
    </location>
</feature>
<dbReference type="HOGENOM" id="CLU_002755_1_2_7"/>
<dbReference type="eggNOG" id="COG0841">
    <property type="taxonomic scope" value="Bacteria"/>
</dbReference>
<feature type="transmembrane region" description="Helical" evidence="1">
    <location>
        <begin position="997"/>
        <end position="1013"/>
    </location>
</feature>
<proteinExistence type="predicted"/>
<name>D6Z424_DESAT</name>
<evidence type="ECO:0000256" key="1">
    <source>
        <dbReference type="SAM" id="Phobius"/>
    </source>
</evidence>
<feature type="transmembrane region" description="Helical" evidence="1">
    <location>
        <begin position="386"/>
        <end position="407"/>
    </location>
</feature>
<dbReference type="Gene3D" id="3.30.70.1440">
    <property type="entry name" value="Multidrug efflux transporter AcrB pore domain"/>
    <property type="match status" value="1"/>
</dbReference>
<feature type="transmembrane region" description="Helical" evidence="1">
    <location>
        <begin position="428"/>
        <end position="448"/>
    </location>
</feature>
<organism evidence="2 3">
    <name type="scientific">Desulfurivibrio alkaliphilus (strain DSM 19089 / UNIQEM U267 / AHT2)</name>
    <dbReference type="NCBI Taxonomy" id="589865"/>
    <lineage>
        <taxon>Bacteria</taxon>
        <taxon>Pseudomonadati</taxon>
        <taxon>Thermodesulfobacteriota</taxon>
        <taxon>Desulfobulbia</taxon>
        <taxon>Desulfobulbales</taxon>
        <taxon>Desulfobulbaceae</taxon>
        <taxon>Desulfurivibrio</taxon>
    </lineage>
</organism>
<dbReference type="Gene3D" id="1.20.1640.10">
    <property type="entry name" value="Multidrug efflux transporter AcrB transmembrane domain"/>
    <property type="match status" value="2"/>
</dbReference>
<feature type="transmembrane region" description="Helical" evidence="1">
    <location>
        <begin position="906"/>
        <end position="926"/>
    </location>
</feature>
<dbReference type="PRINTS" id="PR00702">
    <property type="entry name" value="ACRIFLAVINRP"/>
</dbReference>
<dbReference type="Gene3D" id="3.30.70.1320">
    <property type="entry name" value="Multidrug efflux transporter AcrB pore domain like"/>
    <property type="match status" value="1"/>
</dbReference>
<dbReference type="RefSeq" id="WP_013163826.1">
    <property type="nucleotide sequence ID" value="NC_014216.1"/>
</dbReference>
<dbReference type="AlphaFoldDB" id="D6Z424"/>
<evidence type="ECO:0000313" key="3">
    <source>
        <dbReference type="Proteomes" id="UP000001508"/>
    </source>
</evidence>
<dbReference type="GO" id="GO:0042910">
    <property type="term" value="F:xenobiotic transmembrane transporter activity"/>
    <property type="evidence" value="ECO:0007669"/>
    <property type="project" value="TreeGrafter"/>
</dbReference>
<dbReference type="Pfam" id="PF00873">
    <property type="entry name" value="ACR_tran"/>
    <property type="match status" value="1"/>
</dbReference>
<keyword evidence="1" id="KW-1133">Transmembrane helix</keyword>
<feature type="transmembrane region" description="Helical" evidence="1">
    <location>
        <begin position="880"/>
        <end position="899"/>
    </location>
</feature>
<dbReference type="KEGG" id="dak:DaAHT2_1604"/>
<dbReference type="SUPFAM" id="SSF82866">
    <property type="entry name" value="Multidrug efflux transporter AcrB transmembrane domain"/>
    <property type="match status" value="2"/>
</dbReference>
<keyword evidence="1" id="KW-0812">Transmembrane</keyword>
<gene>
    <name evidence="2" type="ordered locus">DaAHT2_1604</name>
</gene>
<dbReference type="Gene3D" id="3.30.2090.10">
    <property type="entry name" value="Multidrug efflux transporter AcrB TolC docking domain, DN and DC subdomains"/>
    <property type="match status" value="2"/>
</dbReference>
<keyword evidence="3" id="KW-1185">Reference proteome</keyword>
<dbReference type="SUPFAM" id="SSF82693">
    <property type="entry name" value="Multidrug efflux transporter AcrB pore domain, PN1, PN2, PC1 and PC2 subdomains"/>
    <property type="match status" value="2"/>
</dbReference>
<feature type="transmembrane region" description="Helical" evidence="1">
    <location>
        <begin position="355"/>
        <end position="374"/>
    </location>
</feature>
<dbReference type="InterPro" id="IPR001036">
    <property type="entry name" value="Acrflvin-R"/>
</dbReference>
<feature type="transmembrane region" description="Helical" evidence="1">
    <location>
        <begin position="1025"/>
        <end position="1051"/>
    </location>
</feature>
<feature type="transmembrane region" description="Helical" evidence="1">
    <location>
        <begin position="531"/>
        <end position="553"/>
    </location>
</feature>
<dbReference type="Gene3D" id="3.30.70.1430">
    <property type="entry name" value="Multidrug efflux transporter AcrB pore domain"/>
    <property type="match status" value="2"/>
</dbReference>
<dbReference type="EMBL" id="CP001940">
    <property type="protein sequence ID" value="ADH86299.1"/>
    <property type="molecule type" value="Genomic_DNA"/>
</dbReference>
<dbReference type="GO" id="GO:0005886">
    <property type="term" value="C:plasma membrane"/>
    <property type="evidence" value="ECO:0007669"/>
    <property type="project" value="TreeGrafter"/>
</dbReference>
<accession>D6Z424</accession>
<dbReference type="PANTHER" id="PTHR32063:SF33">
    <property type="entry name" value="RND SUPERFAMILY EFFLUX PUMP PERMEASE COMPONENT"/>
    <property type="match status" value="1"/>
</dbReference>
<protein>
    <submittedName>
        <fullName evidence="2">Acriflavin resistance protein</fullName>
    </submittedName>
</protein>
<feature type="transmembrane region" description="Helical" evidence="1">
    <location>
        <begin position="932"/>
        <end position="953"/>
    </location>
</feature>
<dbReference type="InParanoid" id="D6Z424"/>
<feature type="transmembrane region" description="Helical" evidence="1">
    <location>
        <begin position="331"/>
        <end position="350"/>
    </location>
</feature>
<keyword evidence="1" id="KW-0472">Membrane</keyword>
<dbReference type="OrthoDB" id="9806532at2"/>
<dbReference type="PANTHER" id="PTHR32063">
    <property type="match status" value="1"/>
</dbReference>
<evidence type="ECO:0000313" key="2">
    <source>
        <dbReference type="EMBL" id="ADH86299.1"/>
    </source>
</evidence>
<dbReference type="STRING" id="589865.DaAHT2_1604"/>
<reference evidence="3" key="1">
    <citation type="submission" date="2010-02" db="EMBL/GenBank/DDBJ databases">
        <title>Complete sequence of Desulfurivibrio alkaliphilus AHT2.</title>
        <authorList>
            <consortium name="US DOE Joint Genome Institute"/>
            <person name="Pitluck S."/>
            <person name="Chertkov O."/>
            <person name="Detter J.C."/>
            <person name="Han C."/>
            <person name="Tapia R."/>
            <person name="Larimer F."/>
            <person name="Land M."/>
            <person name="Hauser L."/>
            <person name="Kyrpides N."/>
            <person name="Mikhailova N."/>
            <person name="Sorokin D.Y."/>
            <person name="Muyzer G."/>
            <person name="Woyke T."/>
        </authorList>
    </citation>
    <scope>NUCLEOTIDE SEQUENCE [LARGE SCALE GENOMIC DNA]</scope>
    <source>
        <strain evidence="3">DSM 19089 / UNIQEM U267 / AHT2</strain>
    </source>
</reference>
<dbReference type="InterPro" id="IPR027463">
    <property type="entry name" value="AcrB_DN_DC_subdom"/>
</dbReference>
<dbReference type="SUPFAM" id="SSF82714">
    <property type="entry name" value="Multidrug efflux transporter AcrB TolC docking domain, DN and DC subdomains"/>
    <property type="match status" value="2"/>
</dbReference>
<dbReference type="Proteomes" id="UP000001508">
    <property type="component" value="Chromosome"/>
</dbReference>
<sequence>MNNQIQWMAHNHVAATLLLLFFAVGGLVFAFNVKQEVFPEISLDRVNITVSYPGASPEEVEEGIILQIEESIAGIDGIKEMRATAAEGIGTVTAVVDTGADVDQVLQDIKNEVDRITTFPEDAEQPVVSKALIRNEVISVVVYGPTTERALRERAEMIRDDLLEMPEITQVELAGVRPYEISIEIEEEMLRRHHLTLEQVAAAVRRASQDTPGGVLKTEGGEILLRTKERRYTGPEHEEIVIRAGADGALLRLGEVATIRDGFEDIDLISRFNGQPAAMVEVYRVGEQRPIEISELVRRYVERQQPAVAGTVIDLALWNDNSEVLQSRFQLLLKNAAIGLLLVLLILSLFLEIKLALWIMLGLPVSFLGALLFLPSFDVSINMMSLFAFIMALGIVVDNSVVVGESIHEHRSRGKERLRAAVEGTREVAVPVVFSVLTTVAAFLPLVYITGTMGKFIRAIPFVVISILMVSLVISLFCLPALLGRRDHASPPGPGLIGRLKGLHRQADALLQRLINGPYRRTLEFCLTYRGLTLAAALALLMLAGGLVGGGLVQFRFMPEVEGDIIRVELEMPQGTLVEETARVEAFIVEQGQRTIAEFDARRDDGSTILRHLYSVIGGTAANEGPGGGGGDSGTHLATTTLFLQPAEKRGLPASEVSARWRELVGEIPGVRSLTFTTNLVRFGDHIDVQLSHHDFTTLLAARDRLQADLANYPGVYDIADNFPEGKRELTLRLKPEARSLGVTEEDLGRQVRSAFFGAEALRLQRGRNEVKVMVRYPEVQRRSLSDLEAMTIRTPDGGDIPLLQAAEVIDGRGYAAISRSDRKRAINVTASVDDRLANAEEVLAALRQGPLARLVADFPGLSYDLEGEEKERRESMGSMGQGFILALFAIYALLAVPLRSFAQPVLIMMAIPFGIVGALLGHLLLGFNLSILSMFGIVALSGVVVNNSLLLIDRINRNRRRQETRVDGPGELDGLAKTAATREAVIDAGCRRFRPILLTSLTTFGGLFPMILETSVQAQFLIPMAISLGFGVLFSTFITLVLVPTLYLVLDGTRLPSQ</sequence>